<dbReference type="InterPro" id="IPR006034">
    <property type="entry name" value="Asparaginase/glutaminase-like"/>
</dbReference>
<dbReference type="FunFam" id="3.40.50.1170:FF:000003">
    <property type="entry name" value="60 kDa lysophospholipase"/>
    <property type="match status" value="1"/>
</dbReference>
<dbReference type="GO" id="GO:0016740">
    <property type="term" value="F:transferase activity"/>
    <property type="evidence" value="ECO:0007669"/>
    <property type="project" value="UniProtKB-KW"/>
</dbReference>
<dbReference type="InterPro" id="IPR027474">
    <property type="entry name" value="L-asparaginase_N"/>
</dbReference>
<dbReference type="PANTHER" id="PTHR11707:SF28">
    <property type="entry name" value="60 KDA LYSOPHOSPHOLIPASE"/>
    <property type="match status" value="1"/>
</dbReference>
<dbReference type="GO" id="GO:0009066">
    <property type="term" value="P:aspartate family amino acid metabolic process"/>
    <property type="evidence" value="ECO:0007669"/>
    <property type="project" value="UniProtKB-ARBA"/>
</dbReference>
<feature type="repeat" description="ANK" evidence="8">
    <location>
        <begin position="515"/>
        <end position="547"/>
    </location>
</feature>
<dbReference type="InterPro" id="IPR037152">
    <property type="entry name" value="L-asparaginase_N_sf"/>
</dbReference>
<dbReference type="PROSITE" id="PS51732">
    <property type="entry name" value="ASN_GLN_ASE_3"/>
    <property type="match status" value="1"/>
</dbReference>
<dbReference type="PANTHER" id="PTHR11707">
    <property type="entry name" value="L-ASPARAGINASE"/>
    <property type="match status" value="1"/>
</dbReference>
<feature type="binding site" evidence="7">
    <location>
        <begin position="185"/>
        <end position="186"/>
    </location>
    <ligand>
        <name>substrate</name>
    </ligand>
</feature>
<evidence type="ECO:0000256" key="2">
    <source>
        <dbReference type="ARBA" id="ARBA00022737"/>
    </source>
</evidence>
<dbReference type="PRINTS" id="PR00139">
    <property type="entry name" value="ASNGLNASE"/>
</dbReference>
<evidence type="ECO:0000256" key="6">
    <source>
        <dbReference type="PIRSR" id="PIRSR001220-1"/>
    </source>
</evidence>
<keyword evidence="2" id="KW-0677">Repeat</keyword>
<dbReference type="InterPro" id="IPR036770">
    <property type="entry name" value="Ankyrin_rpt-contain_sf"/>
</dbReference>
<dbReference type="PIRSF" id="PIRSF500176">
    <property type="entry name" value="L_ASNase"/>
    <property type="match status" value="1"/>
</dbReference>
<dbReference type="Gene3D" id="3.40.50.1170">
    <property type="entry name" value="L-asparaginase, N-terminal domain"/>
    <property type="match status" value="1"/>
</dbReference>
<feature type="binding site" evidence="7">
    <location>
        <position position="154"/>
    </location>
    <ligand>
        <name>substrate</name>
    </ligand>
</feature>
<proteinExistence type="inferred from homology"/>
<evidence type="ECO:0000256" key="5">
    <source>
        <dbReference type="ARBA" id="ARBA00061199"/>
    </source>
</evidence>
<keyword evidence="13" id="KW-0808">Transferase</keyword>
<dbReference type="PROSITE" id="PS50088">
    <property type="entry name" value="ANK_REPEAT"/>
    <property type="match status" value="1"/>
</dbReference>
<dbReference type="Pfam" id="PF17763">
    <property type="entry name" value="Asparaginase_C"/>
    <property type="match status" value="1"/>
</dbReference>
<dbReference type="SMART" id="SM00870">
    <property type="entry name" value="Asparaginase"/>
    <property type="match status" value="1"/>
</dbReference>
<dbReference type="InterPro" id="IPR027473">
    <property type="entry name" value="L-asparaginase_C"/>
</dbReference>
<feature type="region of interest" description="Disordered" evidence="10">
    <location>
        <begin position="1"/>
        <end position="26"/>
    </location>
</feature>
<keyword evidence="4 8" id="KW-0040">ANK repeat</keyword>
<evidence type="ECO:0000259" key="11">
    <source>
        <dbReference type="Pfam" id="PF00710"/>
    </source>
</evidence>
<dbReference type="InParanoid" id="A0A078ANR1"/>
<organism evidence="13 14">
    <name type="scientific">Stylonychia lemnae</name>
    <name type="common">Ciliate</name>
    <dbReference type="NCBI Taxonomy" id="5949"/>
    <lineage>
        <taxon>Eukaryota</taxon>
        <taxon>Sar</taxon>
        <taxon>Alveolata</taxon>
        <taxon>Ciliophora</taxon>
        <taxon>Intramacronucleata</taxon>
        <taxon>Spirotrichea</taxon>
        <taxon>Stichotrichia</taxon>
        <taxon>Sporadotrichida</taxon>
        <taxon>Oxytrichidae</taxon>
        <taxon>Stylonychinae</taxon>
        <taxon>Stylonychia</taxon>
    </lineage>
</organism>
<evidence type="ECO:0000256" key="7">
    <source>
        <dbReference type="PIRSR" id="PIRSR001220-2"/>
    </source>
</evidence>
<dbReference type="InterPro" id="IPR041725">
    <property type="entry name" value="L-asparaginase_I"/>
</dbReference>
<name>A0A078ANR1_STYLE</name>
<dbReference type="InterPro" id="IPR040919">
    <property type="entry name" value="Asparaginase_C"/>
</dbReference>
<dbReference type="EC" id="3.5.1.1" evidence="1"/>
<dbReference type="SFLD" id="SFLDS00057">
    <property type="entry name" value="Glutaminase/Asparaginase"/>
    <property type="match status" value="1"/>
</dbReference>
<feature type="active site" evidence="9">
    <location>
        <position position="185"/>
    </location>
</feature>
<evidence type="ECO:0000256" key="10">
    <source>
        <dbReference type="SAM" id="MobiDB-lite"/>
    </source>
</evidence>
<evidence type="ECO:0000256" key="4">
    <source>
        <dbReference type="ARBA" id="ARBA00023043"/>
    </source>
</evidence>
<dbReference type="Proteomes" id="UP000039865">
    <property type="component" value="Unassembled WGS sequence"/>
</dbReference>
<feature type="compositionally biased region" description="Polar residues" evidence="10">
    <location>
        <begin position="1"/>
        <end position="14"/>
    </location>
</feature>
<dbReference type="CDD" id="cd08963">
    <property type="entry name" value="L-asparaginase_I"/>
    <property type="match status" value="1"/>
</dbReference>
<evidence type="ECO:0000256" key="9">
    <source>
        <dbReference type="PROSITE-ProRule" id="PRU10100"/>
    </source>
</evidence>
<accession>A0A078ANR1</accession>
<protein>
    <recommendedName>
        <fullName evidence="1">asparaginase</fullName>
        <ecNumber evidence="1">3.5.1.1</ecNumber>
    </recommendedName>
</protein>
<dbReference type="AlphaFoldDB" id="A0A078ANR1"/>
<evidence type="ECO:0000313" key="13">
    <source>
        <dbReference type="EMBL" id="CDW83985.1"/>
    </source>
</evidence>
<keyword evidence="3" id="KW-0378">Hydrolase</keyword>
<dbReference type="InterPro" id="IPR002110">
    <property type="entry name" value="Ankyrin_rpt"/>
</dbReference>
<gene>
    <name evidence="13" type="primary">Contig17506.g18625</name>
    <name evidence="13" type="ORF">STYLEM_13040</name>
</gene>
<evidence type="ECO:0000256" key="8">
    <source>
        <dbReference type="PROSITE-ProRule" id="PRU00023"/>
    </source>
</evidence>
<dbReference type="SMART" id="SM00248">
    <property type="entry name" value="ANK"/>
    <property type="match status" value="2"/>
</dbReference>
<dbReference type="SUPFAM" id="SSF48403">
    <property type="entry name" value="Ankyrin repeat"/>
    <property type="match status" value="1"/>
</dbReference>
<evidence type="ECO:0000256" key="3">
    <source>
        <dbReference type="ARBA" id="ARBA00022801"/>
    </source>
</evidence>
<evidence type="ECO:0000256" key="1">
    <source>
        <dbReference type="ARBA" id="ARBA00012920"/>
    </source>
</evidence>
<feature type="domain" description="L-asparaginase N-terminal" evidence="11">
    <location>
        <begin position="79"/>
        <end position="286"/>
    </location>
</feature>
<dbReference type="PIRSF" id="PIRSF001220">
    <property type="entry name" value="L-ASNase_gatD"/>
    <property type="match status" value="1"/>
</dbReference>
<reference evidence="13 14" key="1">
    <citation type="submission" date="2014-06" db="EMBL/GenBank/DDBJ databases">
        <authorList>
            <person name="Swart Estienne"/>
        </authorList>
    </citation>
    <scope>NUCLEOTIDE SEQUENCE [LARGE SCALE GENOMIC DNA]</scope>
    <source>
        <strain evidence="13 14">130c</strain>
    </source>
</reference>
<feature type="domain" description="Asparaginase/glutaminase C-terminal" evidence="12">
    <location>
        <begin position="307"/>
        <end position="419"/>
    </location>
</feature>
<dbReference type="SUPFAM" id="SSF53774">
    <property type="entry name" value="Glutaminase/Asparaginase"/>
    <property type="match status" value="1"/>
</dbReference>
<dbReference type="PROSITE" id="PS00917">
    <property type="entry name" value="ASN_GLN_ASE_2"/>
    <property type="match status" value="1"/>
</dbReference>
<dbReference type="Gene3D" id="1.25.40.20">
    <property type="entry name" value="Ankyrin repeat-containing domain"/>
    <property type="match status" value="1"/>
</dbReference>
<dbReference type="Gene3D" id="3.40.50.40">
    <property type="match status" value="1"/>
</dbReference>
<evidence type="ECO:0000259" key="12">
    <source>
        <dbReference type="Pfam" id="PF17763"/>
    </source>
</evidence>
<dbReference type="FunFam" id="3.40.50.40:FF:000001">
    <property type="entry name" value="L-asparaginase 1"/>
    <property type="match status" value="1"/>
</dbReference>
<dbReference type="OrthoDB" id="427002at2759"/>
<feature type="active site" description="O-isoaspartyl threonine intermediate" evidence="6">
    <location>
        <position position="88"/>
    </location>
</feature>
<sequence>MISQDKTVAQQNENNSEEQDGNAERNLSATLSNEKSKKYYDFDNPVKGSVPMKGNLMINYRNYQLRKVNKNIVNKDITNVLVICTGGTFCMVKTPRGYMVQRGLIERLKMYHCFHDTEYAMTAQLKSDELITPVTPFEKRVKYTMLEFEDLIDSSNMMISDWVKISKTIEHNYKKYDGFVILHGTDTMAYTASALSFMLENLKKPVVVTGSQIPLLEMKNDAIDNLLGSLIVAGHFEIPEVVIFFSNTLMRGNRTQKESTTEMSAFCSPNFKPLGVMGVTFEISWDHIERSVYDGQMVVFTEMSNNISLISMSPLFNLNIIESILEKSEGVIIQAYGMGNIPNKSKELMELLRLAIEKNVIVVILTQCHKGGVNDLYEAGRSLTELGAVLGQDMTLECCYAKLSYLLGKGYSTEKIKKMLIKSMRGELTDIKRDKKVFSLKNSNLVSAIARVIKNEEAGDYKQIFKTIEPVLLNSIAASLVQKDTQKQSNSQLKRVNLDQIITLIDINLDKIDSTGCSPLYHAIRKGYSDIALLLYFKGASVHTLPEKMAKLLCISGFKGDTEKVKLLNQCEADIETSDYDLRTVGHLAAAEGHTELLLYLIHDTEFNFNLKDRWGKKPLDEINDIGIRSQFNNALKNRVTKRKRGKSQEREELHRVVTTNFKTGELESNILDNLQDEQKEEIIHHVNQVKIGVKKLDKRE</sequence>
<dbReference type="GO" id="GO:0004067">
    <property type="term" value="F:asparaginase activity"/>
    <property type="evidence" value="ECO:0007669"/>
    <property type="project" value="UniProtKB-UniRule"/>
</dbReference>
<dbReference type="EMBL" id="CCKQ01012372">
    <property type="protein sequence ID" value="CDW83985.1"/>
    <property type="molecule type" value="Genomic_DNA"/>
</dbReference>
<dbReference type="InterPro" id="IPR036152">
    <property type="entry name" value="Asp/glu_Ase-like_sf"/>
</dbReference>
<dbReference type="InterPro" id="IPR027475">
    <property type="entry name" value="Asparaginase/glutaminase_AS2"/>
</dbReference>
<dbReference type="Pfam" id="PF00710">
    <property type="entry name" value="Asparaginase"/>
    <property type="match status" value="1"/>
</dbReference>
<keyword evidence="14" id="KW-1185">Reference proteome</keyword>
<dbReference type="OMA" id="IKWDIIL"/>
<comment type="similarity">
    <text evidence="5">In the N-terminal section; belongs to the asparaginase 1 family.</text>
</comment>
<evidence type="ECO:0000313" key="14">
    <source>
        <dbReference type="Proteomes" id="UP000039865"/>
    </source>
</evidence>